<dbReference type="AlphaFoldDB" id="A0AAV8Z240"/>
<evidence type="ECO:0000313" key="2">
    <source>
        <dbReference type="Proteomes" id="UP001162162"/>
    </source>
</evidence>
<reference evidence="1" key="1">
    <citation type="journal article" date="2023" name="Insect Mol. Biol.">
        <title>Genome sequencing provides insights into the evolution of gene families encoding plant cell wall-degrading enzymes in longhorned beetles.</title>
        <authorList>
            <person name="Shin N.R."/>
            <person name="Okamura Y."/>
            <person name="Kirsch R."/>
            <person name="Pauchet Y."/>
        </authorList>
    </citation>
    <scope>NUCLEOTIDE SEQUENCE</scope>
    <source>
        <strain evidence="1">AMC_N1</strain>
    </source>
</reference>
<accession>A0AAV8Z240</accession>
<name>A0AAV8Z240_9CUCU</name>
<dbReference type="Proteomes" id="UP001162162">
    <property type="component" value="Unassembled WGS sequence"/>
</dbReference>
<sequence length="76" mass="9004">MEWTNDLTIEFLQMYEKELMNVTGCKKEQESELYYEGIRNRAFAKSSHSVGAKRMLKIISKNSKYNDYGPEMWVIT</sequence>
<protein>
    <submittedName>
        <fullName evidence="1">Uncharacterized protein</fullName>
    </submittedName>
</protein>
<dbReference type="EMBL" id="JAPWTK010000024">
    <property type="protein sequence ID" value="KAJ8957156.1"/>
    <property type="molecule type" value="Genomic_DNA"/>
</dbReference>
<organism evidence="1 2">
    <name type="scientific">Aromia moschata</name>
    <dbReference type="NCBI Taxonomy" id="1265417"/>
    <lineage>
        <taxon>Eukaryota</taxon>
        <taxon>Metazoa</taxon>
        <taxon>Ecdysozoa</taxon>
        <taxon>Arthropoda</taxon>
        <taxon>Hexapoda</taxon>
        <taxon>Insecta</taxon>
        <taxon>Pterygota</taxon>
        <taxon>Neoptera</taxon>
        <taxon>Endopterygota</taxon>
        <taxon>Coleoptera</taxon>
        <taxon>Polyphaga</taxon>
        <taxon>Cucujiformia</taxon>
        <taxon>Chrysomeloidea</taxon>
        <taxon>Cerambycidae</taxon>
        <taxon>Cerambycinae</taxon>
        <taxon>Callichromatini</taxon>
        <taxon>Aromia</taxon>
    </lineage>
</organism>
<keyword evidence="2" id="KW-1185">Reference proteome</keyword>
<gene>
    <name evidence="1" type="ORF">NQ318_007716</name>
</gene>
<comment type="caution">
    <text evidence="1">The sequence shown here is derived from an EMBL/GenBank/DDBJ whole genome shotgun (WGS) entry which is preliminary data.</text>
</comment>
<proteinExistence type="predicted"/>
<evidence type="ECO:0000313" key="1">
    <source>
        <dbReference type="EMBL" id="KAJ8957156.1"/>
    </source>
</evidence>